<reference evidence="1 2" key="1">
    <citation type="submission" date="2018-05" db="EMBL/GenBank/DDBJ databases">
        <title>Flavobacterium sp. strain IMCC34759, incomplete genome.</title>
        <authorList>
            <person name="Joung Y."/>
            <person name="Cho J."/>
        </authorList>
    </citation>
    <scope>NUCLEOTIDE SEQUENCE [LARGE SCALE GENOMIC DNA]</scope>
    <source>
        <strain evidence="1 2">IMCC34759</strain>
    </source>
</reference>
<name>A0A2V4BIL8_9FLAO</name>
<evidence type="ECO:0000313" key="1">
    <source>
        <dbReference type="EMBL" id="PXY38749.1"/>
    </source>
</evidence>
<proteinExistence type="predicted"/>
<protein>
    <submittedName>
        <fullName evidence="1">Uncharacterized protein</fullName>
    </submittedName>
</protein>
<sequence length="139" mass="16313">MTETEFEKSFQKSKKLVFYNSEDYNNEPPAVCVVFDDARNGIEAYDYLRNNLTRDEICLVFRILTEKTISITLIDKKNSKIFNIDNLNFDKSNYDDFRLNSKFGKYCMFCISEMYKDQPVLFGVSEISPLLVSELNFSQ</sequence>
<dbReference type="RefSeq" id="WP_110308641.1">
    <property type="nucleotide sequence ID" value="NZ_QJHK01000033.1"/>
</dbReference>
<accession>A0A2V4BIL8</accession>
<dbReference type="OrthoDB" id="1440075at2"/>
<comment type="caution">
    <text evidence="1">The sequence shown here is derived from an EMBL/GenBank/DDBJ whole genome shotgun (WGS) entry which is preliminary data.</text>
</comment>
<keyword evidence="2" id="KW-1185">Reference proteome</keyword>
<dbReference type="EMBL" id="QJHK01000033">
    <property type="protein sequence ID" value="PXY38749.1"/>
    <property type="molecule type" value="Genomic_DNA"/>
</dbReference>
<dbReference type="Proteomes" id="UP000247903">
    <property type="component" value="Unassembled WGS sequence"/>
</dbReference>
<dbReference type="AlphaFoldDB" id="A0A2V4BIL8"/>
<gene>
    <name evidence="1" type="ORF">DMB65_21280</name>
</gene>
<organism evidence="1 2">
    <name type="scientific">Flavobacterium cheongpyeongense</name>
    <dbReference type="NCBI Taxonomy" id="2212651"/>
    <lineage>
        <taxon>Bacteria</taxon>
        <taxon>Pseudomonadati</taxon>
        <taxon>Bacteroidota</taxon>
        <taxon>Flavobacteriia</taxon>
        <taxon>Flavobacteriales</taxon>
        <taxon>Flavobacteriaceae</taxon>
        <taxon>Flavobacterium</taxon>
    </lineage>
</organism>
<evidence type="ECO:0000313" key="2">
    <source>
        <dbReference type="Proteomes" id="UP000247903"/>
    </source>
</evidence>